<dbReference type="InterPro" id="IPR020575">
    <property type="entry name" value="Hsp90_N"/>
</dbReference>
<dbReference type="PRINTS" id="PR00775">
    <property type="entry name" value="HEATSHOCK90"/>
</dbReference>
<dbReference type="GO" id="GO:0005524">
    <property type="term" value="F:ATP binding"/>
    <property type="evidence" value="ECO:0007669"/>
    <property type="project" value="UniProtKB-KW"/>
</dbReference>
<comment type="similarity">
    <text evidence="1">Belongs to the heat shock protein 90 family.</text>
</comment>
<dbReference type="Proteomes" id="UP000253410">
    <property type="component" value="Unassembled WGS sequence"/>
</dbReference>
<dbReference type="Pfam" id="PF13589">
    <property type="entry name" value="HATPase_c_3"/>
    <property type="match status" value="1"/>
</dbReference>
<proteinExistence type="inferred from homology"/>
<keyword evidence="7" id="KW-1185">Reference proteome</keyword>
<dbReference type="PANTHER" id="PTHR11528">
    <property type="entry name" value="HEAT SHOCK PROTEIN 90 FAMILY MEMBER"/>
    <property type="match status" value="1"/>
</dbReference>
<evidence type="ECO:0000256" key="4">
    <source>
        <dbReference type="ARBA" id="ARBA00023186"/>
    </source>
</evidence>
<dbReference type="EMBL" id="QFFJ01000001">
    <property type="protein sequence ID" value="RBL91691.1"/>
    <property type="molecule type" value="Genomic_DNA"/>
</dbReference>
<keyword evidence="3" id="KW-0067">ATP-binding</keyword>
<evidence type="ECO:0000313" key="6">
    <source>
        <dbReference type="EMBL" id="RBL91691.1"/>
    </source>
</evidence>
<keyword evidence="2" id="KW-0547">Nucleotide-binding</keyword>
<dbReference type="GO" id="GO:0051082">
    <property type="term" value="F:unfolded protein binding"/>
    <property type="evidence" value="ECO:0007669"/>
    <property type="project" value="InterPro"/>
</dbReference>
<dbReference type="InterPro" id="IPR001404">
    <property type="entry name" value="Hsp90_fam"/>
</dbReference>
<gene>
    <name evidence="6" type="ORF">DF182_03520</name>
</gene>
<reference evidence="6 7" key="1">
    <citation type="submission" date="2018-05" db="EMBL/GenBank/DDBJ databases">
        <title>Chitinophaga sp. K3CV102501T nov., isolated from isolated from a monsoon evergreen broad-leaved forest soil.</title>
        <authorList>
            <person name="Lv Y."/>
        </authorList>
    </citation>
    <scope>NUCLEOTIDE SEQUENCE [LARGE SCALE GENOMIC DNA]</scope>
    <source>
        <strain evidence="6 7">GDMCC 1.1325</strain>
    </source>
</reference>
<feature type="domain" description="HD-CE" evidence="5">
    <location>
        <begin position="52"/>
        <end position="305"/>
    </location>
</feature>
<accession>A0A365Y0A9</accession>
<comment type="caution">
    <text evidence="6">The sequence shown here is derived from an EMBL/GenBank/DDBJ whole genome shotgun (WGS) entry which is preliminary data.</text>
</comment>
<dbReference type="RefSeq" id="WP_113614290.1">
    <property type="nucleotide sequence ID" value="NZ_QFFJ01000001.1"/>
</dbReference>
<evidence type="ECO:0000256" key="2">
    <source>
        <dbReference type="ARBA" id="ARBA00022741"/>
    </source>
</evidence>
<dbReference type="Gene3D" id="1.10.3210.10">
    <property type="entry name" value="Hypothetical protein af1432"/>
    <property type="match status" value="1"/>
</dbReference>
<evidence type="ECO:0000313" key="7">
    <source>
        <dbReference type="Proteomes" id="UP000253410"/>
    </source>
</evidence>
<protein>
    <recommendedName>
        <fullName evidence="5">HD-CE domain-containing protein</fullName>
    </recommendedName>
</protein>
<dbReference type="Pfam" id="PF24391">
    <property type="entry name" value="HD-CE"/>
    <property type="match status" value="1"/>
</dbReference>
<dbReference type="SUPFAM" id="SSF109604">
    <property type="entry name" value="HD-domain/PDEase-like"/>
    <property type="match status" value="2"/>
</dbReference>
<dbReference type="GO" id="GO:0140662">
    <property type="term" value="F:ATP-dependent protein folding chaperone"/>
    <property type="evidence" value="ECO:0007669"/>
    <property type="project" value="InterPro"/>
</dbReference>
<evidence type="ECO:0000259" key="5">
    <source>
        <dbReference type="Pfam" id="PF24391"/>
    </source>
</evidence>
<sequence length="1056" mass="123479">MPKSNWKNTSLFRELEKRKGDIAKKLVVFLEQDLVMDTIESILDKGGTTPKDFTLHDSDHSFRVANRMWELIPDLTRKHLSEYEIAFLLLSAYLHDIGMSPDFELVLKHKEFLTTMNKEGLSEHEIDELQKWIDNEPKTLSINIAVDKIDDPKLSDYILSYYVRHKHNDWSGKWIQDHLGSLKLYNYLPWSDDLIKVCKSHHYGIEHLSSELFDPKPIGGGIVHLRYMAICLRVADILENDPERTPDVILKHRMINVDSLKYWLKDRRFSLTRQDNMFSIYARPEKAYLHKAIEDTANAIEQELKLCDELVKVKPLNHSSFAKFSHYLWNIDAYVHRDISPKEDTYVYIQGAFKPNTAKILELLGGNQLYGDPIWALRELIQNSYDSVRERIAYQIINEDKDPNEFLKKFGDLYAIDISLDEKEDGVWLVCKDQGVGMTKAIIEKFFLESGSSRRYEIKELERKCSRKGFKLNRTGQFGIGVLSYFMLADKIIVKTKRELNTGYKDEDSAAWRFEINGAHDFGELIKYNKANIGTVIELKLKRFIESDIEKWDNKIRNFINANISRSPCEVSYKSYLNKEPKIIKQGWHYSKADIVEKVVANARRDMLKERDYENEIISSKEREAYEKNYLFREECVMEMSDMIGLLVEEGEIEELGKYRIHIPYFKLSLGNSFVYFKEKFEDQKNFIQKFHHGYHWNPHFGGISFSLKGIAIKVTDTKILENRSWVSQLSFAYIEVDIESINDTAISVSRHGINATDILPSLYKTLKSKCFSLISDHKELFNNNYGLVNYFYTRDQPKDLFWFYQQGAFNQDTLMFDRLKMPLCDPPVSFSLMKNLKYNDQTLYCIGNLDSLNRYLKLNLFDKLKCNFRIGFVEDKPRLLKKCVPVLMNYSFIGYRGYARFDEIELPEHLNDVLLFTSDRFDRRYGEYLINNKHNLFKYFDYMDFLEIRESGVDIEMSRLSNAVSCFSFLLNSVIGYYKGSWIGLCEKKEDIIKHVFSMLGVDEVIILTAYKEVAKISPGHYNETSLTSSGLPLVSLNLTPSFYITGEALFAMEE</sequence>
<dbReference type="InterPro" id="IPR056471">
    <property type="entry name" value="HD-CE"/>
</dbReference>
<evidence type="ECO:0000256" key="3">
    <source>
        <dbReference type="ARBA" id="ARBA00022840"/>
    </source>
</evidence>
<dbReference type="Gene3D" id="3.30.565.10">
    <property type="entry name" value="Histidine kinase-like ATPase, C-terminal domain"/>
    <property type="match status" value="1"/>
</dbReference>
<dbReference type="GO" id="GO:0016887">
    <property type="term" value="F:ATP hydrolysis activity"/>
    <property type="evidence" value="ECO:0007669"/>
    <property type="project" value="InterPro"/>
</dbReference>
<organism evidence="6 7">
    <name type="scientific">Chitinophaga flava</name>
    <dbReference type="NCBI Taxonomy" id="2259036"/>
    <lineage>
        <taxon>Bacteria</taxon>
        <taxon>Pseudomonadati</taxon>
        <taxon>Bacteroidota</taxon>
        <taxon>Chitinophagia</taxon>
        <taxon>Chitinophagales</taxon>
        <taxon>Chitinophagaceae</taxon>
        <taxon>Chitinophaga</taxon>
    </lineage>
</organism>
<dbReference type="SUPFAM" id="SSF55874">
    <property type="entry name" value="ATPase domain of HSP90 chaperone/DNA topoisomerase II/histidine kinase"/>
    <property type="match status" value="1"/>
</dbReference>
<keyword evidence="4" id="KW-0143">Chaperone</keyword>
<evidence type="ECO:0000256" key="1">
    <source>
        <dbReference type="ARBA" id="ARBA00008239"/>
    </source>
</evidence>
<name>A0A365Y0A9_9BACT</name>
<dbReference type="OrthoDB" id="9802640at2"/>
<dbReference type="AlphaFoldDB" id="A0A365Y0A9"/>
<dbReference type="InterPro" id="IPR036890">
    <property type="entry name" value="HATPase_C_sf"/>
</dbReference>